<sequence>MEPSVIPARLPPGEDEQRCYYYGLISRPRLVARSDTKPWVPLKIEWPRGKRFDPVGEHRIVSLWNDLNNKTLRQEILGVLESAAICWRSIDILRLGHEMYYDSPEEEYHIKLLISVDIGSTTWEQGHAAVMQCHDILQQHDIHDVHCEMKELSIFHPDSRPIAPTTPTTPTTPTAPPNAPKLSTGEIAQPAYTNILFSEYLGHSIAAYNQPSEEGTKCLYLRLRNSEKVLALTCRNVVFGPEALNEDYRHNEAAPESAVTIIQPGKDTFDLQLGIHTRDHHTEEIVALLHIDKIKSEDARKSSIASVRAKRLHSEQAKQMLENHSDPASRIIGHVLFSPKYGNDTPAGSSTQPRLRDWALIELHPGKHTSPLTKLYNQVSATSEGWHRLWHATAIECVPSRVTALPNMDRDTIELQGTLPETEMKAPNGGNPAIIVAKHGKSTGFTIGLANSVMTLRRETIADKQCISEEWCILGQKTESTSRRLDFSDVGDSGACVWDTQARIGGMITGGDGGDITYTTPIEWLLEDIRSYGYDVELCEYE</sequence>
<dbReference type="OrthoDB" id="5424209at2759"/>
<comment type="caution">
    <text evidence="2">The sequence shown here is derived from an EMBL/GenBank/DDBJ whole genome shotgun (WGS) entry which is preliminary data.</text>
</comment>
<accession>A0A0P7BMV6</accession>
<evidence type="ECO:0000313" key="2">
    <source>
        <dbReference type="EMBL" id="KPM42709.1"/>
    </source>
</evidence>
<name>A0A0P7BMV6_9HYPO</name>
<gene>
    <name evidence="2" type="ORF">AK830_g3854</name>
</gene>
<dbReference type="AlphaFoldDB" id="A0A0P7BMV6"/>
<dbReference type="EMBL" id="LKCW01000044">
    <property type="protein sequence ID" value="KPM42709.1"/>
    <property type="molecule type" value="Genomic_DNA"/>
</dbReference>
<feature type="compositionally biased region" description="Low complexity" evidence="1">
    <location>
        <begin position="163"/>
        <end position="172"/>
    </location>
</feature>
<evidence type="ECO:0000313" key="3">
    <source>
        <dbReference type="Proteomes" id="UP000050424"/>
    </source>
</evidence>
<protein>
    <submittedName>
        <fullName evidence="2">Uncharacterized protein</fullName>
    </submittedName>
</protein>
<proteinExistence type="predicted"/>
<feature type="region of interest" description="Disordered" evidence="1">
    <location>
        <begin position="157"/>
        <end position="183"/>
    </location>
</feature>
<keyword evidence="3" id="KW-1185">Reference proteome</keyword>
<organism evidence="2 3">
    <name type="scientific">Neonectria ditissima</name>
    <dbReference type="NCBI Taxonomy" id="78410"/>
    <lineage>
        <taxon>Eukaryota</taxon>
        <taxon>Fungi</taxon>
        <taxon>Dikarya</taxon>
        <taxon>Ascomycota</taxon>
        <taxon>Pezizomycotina</taxon>
        <taxon>Sordariomycetes</taxon>
        <taxon>Hypocreomycetidae</taxon>
        <taxon>Hypocreales</taxon>
        <taxon>Nectriaceae</taxon>
        <taxon>Neonectria</taxon>
    </lineage>
</organism>
<dbReference type="Proteomes" id="UP000050424">
    <property type="component" value="Unassembled WGS sequence"/>
</dbReference>
<evidence type="ECO:0000256" key="1">
    <source>
        <dbReference type="SAM" id="MobiDB-lite"/>
    </source>
</evidence>
<reference evidence="2 3" key="1">
    <citation type="submission" date="2015-09" db="EMBL/GenBank/DDBJ databases">
        <title>Draft genome of a European isolate of the apple canker pathogen Neonectria ditissima.</title>
        <authorList>
            <person name="Gomez-Cortecero A."/>
            <person name="Harrison R.J."/>
            <person name="Armitage A.D."/>
        </authorList>
    </citation>
    <scope>NUCLEOTIDE SEQUENCE [LARGE SCALE GENOMIC DNA]</scope>
    <source>
        <strain evidence="2 3">R09/05</strain>
    </source>
</reference>